<accession>H2ZC96</accession>
<dbReference type="HOGENOM" id="CLU_1418097_0_0_1"/>
<keyword evidence="2" id="KW-1185">Reference proteome</keyword>
<sequence>MPGVYVSIEPMSTGLARSLFAEIETPATAQEQQMFHSIAELWELLSIKNGVKNPKTKSRSMQNLLNDYQKVKLKRKSSLRTALNKELTPMETWQEIYNFSVHGIKELSSQPTNTIGAFYLRVILFTSMLESCTQMNALNGSNASPTIFTGNVEWQVNMDAWHNPEDQTDSNDDSLEGSANIPISSLYTPLFP</sequence>
<dbReference type="Proteomes" id="UP000007875">
    <property type="component" value="Unassembled WGS sequence"/>
</dbReference>
<reference evidence="1" key="2">
    <citation type="submission" date="2025-08" db="UniProtKB">
        <authorList>
            <consortium name="Ensembl"/>
        </authorList>
    </citation>
    <scope>IDENTIFICATION</scope>
</reference>
<proteinExistence type="predicted"/>
<evidence type="ECO:0000313" key="1">
    <source>
        <dbReference type="Ensembl" id="ENSCSAVP00000015212.1"/>
    </source>
</evidence>
<protein>
    <submittedName>
        <fullName evidence="1">Uncharacterized protein</fullName>
    </submittedName>
</protein>
<dbReference type="AlphaFoldDB" id="H2ZC96"/>
<reference evidence="1" key="3">
    <citation type="submission" date="2025-09" db="UniProtKB">
        <authorList>
            <consortium name="Ensembl"/>
        </authorList>
    </citation>
    <scope>IDENTIFICATION</scope>
</reference>
<name>H2ZC96_CIOSA</name>
<evidence type="ECO:0000313" key="2">
    <source>
        <dbReference type="Proteomes" id="UP000007875"/>
    </source>
</evidence>
<dbReference type="GeneTree" id="ENSGT00660000095971"/>
<dbReference type="InParanoid" id="H2ZC96"/>
<organism evidence="1 2">
    <name type="scientific">Ciona savignyi</name>
    <name type="common">Pacific transparent sea squirt</name>
    <dbReference type="NCBI Taxonomy" id="51511"/>
    <lineage>
        <taxon>Eukaryota</taxon>
        <taxon>Metazoa</taxon>
        <taxon>Chordata</taxon>
        <taxon>Tunicata</taxon>
        <taxon>Ascidiacea</taxon>
        <taxon>Phlebobranchia</taxon>
        <taxon>Cionidae</taxon>
        <taxon>Ciona</taxon>
    </lineage>
</organism>
<reference evidence="2" key="1">
    <citation type="submission" date="2003-08" db="EMBL/GenBank/DDBJ databases">
        <authorList>
            <person name="Birren B."/>
            <person name="Nusbaum C."/>
            <person name="Abebe A."/>
            <person name="Abouelleil A."/>
            <person name="Adekoya E."/>
            <person name="Ait-zahra M."/>
            <person name="Allen N."/>
            <person name="Allen T."/>
            <person name="An P."/>
            <person name="Anderson M."/>
            <person name="Anderson S."/>
            <person name="Arachchi H."/>
            <person name="Armbruster J."/>
            <person name="Bachantsang P."/>
            <person name="Baldwin J."/>
            <person name="Barry A."/>
            <person name="Bayul T."/>
            <person name="Blitshsteyn B."/>
            <person name="Bloom T."/>
            <person name="Blye J."/>
            <person name="Boguslavskiy L."/>
            <person name="Borowsky M."/>
            <person name="Boukhgalter B."/>
            <person name="Brunache A."/>
            <person name="Butler J."/>
            <person name="Calixte N."/>
            <person name="Calvo S."/>
            <person name="Camarata J."/>
            <person name="Campo K."/>
            <person name="Chang J."/>
            <person name="Cheshatsang Y."/>
            <person name="Citroen M."/>
            <person name="Collymore A."/>
            <person name="Considine T."/>
            <person name="Cook A."/>
            <person name="Cooke P."/>
            <person name="Corum B."/>
            <person name="Cuomo C."/>
            <person name="David R."/>
            <person name="Dawoe T."/>
            <person name="Degray S."/>
            <person name="Dodge S."/>
            <person name="Dooley K."/>
            <person name="Dorje P."/>
            <person name="Dorjee K."/>
            <person name="Dorris L."/>
            <person name="Duffey N."/>
            <person name="Dupes A."/>
            <person name="Elkins T."/>
            <person name="Engels R."/>
            <person name="Erickson J."/>
            <person name="Farina A."/>
            <person name="Faro S."/>
            <person name="Ferreira P."/>
            <person name="Fischer H."/>
            <person name="Fitzgerald M."/>
            <person name="Foley K."/>
            <person name="Gage D."/>
            <person name="Galagan J."/>
            <person name="Gearin G."/>
            <person name="Gnerre S."/>
            <person name="Gnirke A."/>
            <person name="Goyette A."/>
            <person name="Graham J."/>
            <person name="Grandbois E."/>
            <person name="Gyaltsen K."/>
            <person name="Hafez N."/>
            <person name="Hagopian D."/>
            <person name="Hagos B."/>
            <person name="Hall J."/>
            <person name="Hatcher B."/>
            <person name="Heller A."/>
            <person name="Higgins H."/>
            <person name="Honan T."/>
            <person name="Horn A."/>
            <person name="Houde N."/>
            <person name="Hughes L."/>
            <person name="Hulme W."/>
            <person name="Husby E."/>
            <person name="Iliev I."/>
            <person name="Jaffe D."/>
            <person name="Jones C."/>
            <person name="Kamal M."/>
            <person name="Kamat A."/>
            <person name="Kamvysselis M."/>
            <person name="Karlsson E."/>
            <person name="Kells C."/>
            <person name="Kieu A."/>
            <person name="Kisner P."/>
            <person name="Kodira C."/>
            <person name="Kulbokas E."/>
            <person name="Labutti K."/>
            <person name="Lama D."/>
            <person name="Landers T."/>
            <person name="Leger J."/>
            <person name="Levine S."/>
            <person name="Lewis D."/>
            <person name="Lewis T."/>
            <person name="Lindblad-toh K."/>
            <person name="Liu X."/>
            <person name="Lokyitsang T."/>
            <person name="Lokyitsang Y."/>
            <person name="Lucien O."/>
            <person name="Lui A."/>
            <person name="Ma L.J."/>
            <person name="Mabbitt R."/>
            <person name="Macdonald J."/>
            <person name="Maclean C."/>
            <person name="Major J."/>
            <person name="Manning J."/>
            <person name="Marabella R."/>
            <person name="Maru K."/>
            <person name="Matthews C."/>
            <person name="Mauceli E."/>
            <person name="Mccarthy M."/>
            <person name="Mcdonough S."/>
            <person name="Mcghee T."/>
            <person name="Meldrim J."/>
            <person name="Meneus L."/>
            <person name="Mesirov J."/>
            <person name="Mihalev A."/>
            <person name="Mihova T."/>
            <person name="Mikkelsen T."/>
            <person name="Mlenga V."/>
            <person name="Moru K."/>
            <person name="Mozes J."/>
            <person name="Mulrain L."/>
            <person name="Munson G."/>
            <person name="Naylor J."/>
            <person name="Newes C."/>
            <person name="Nguyen C."/>
            <person name="Nguyen N."/>
            <person name="Nguyen T."/>
            <person name="Nicol R."/>
            <person name="Nielsen C."/>
            <person name="Nizzari M."/>
            <person name="Norbu C."/>
            <person name="Norbu N."/>
            <person name="O'donnell P."/>
            <person name="Okoawo O."/>
            <person name="O'leary S."/>
            <person name="Omotosho B."/>
            <person name="O'neill K."/>
            <person name="Osman S."/>
            <person name="Parker S."/>
            <person name="Perrin D."/>
            <person name="Phunkhang P."/>
            <person name="Piqani B."/>
            <person name="Purcell S."/>
            <person name="Rachupka T."/>
            <person name="Ramasamy U."/>
            <person name="Rameau R."/>
            <person name="Ray V."/>
            <person name="Raymond C."/>
            <person name="Retta R."/>
            <person name="Richardson S."/>
            <person name="Rise C."/>
            <person name="Rodriguez J."/>
            <person name="Rogers J."/>
            <person name="Rogov P."/>
            <person name="Rutman M."/>
            <person name="Schupbach R."/>
            <person name="Seaman C."/>
            <person name="Settipalli S."/>
            <person name="Sharpe T."/>
            <person name="Sheridan J."/>
            <person name="Sherpa N."/>
            <person name="Shi J."/>
            <person name="Smirnov S."/>
            <person name="Smith C."/>
            <person name="Sougnez C."/>
            <person name="Spencer B."/>
            <person name="Stalker J."/>
            <person name="Stange-thomann N."/>
            <person name="Stavropoulos S."/>
            <person name="Stetson K."/>
            <person name="Stone C."/>
            <person name="Stone S."/>
            <person name="Stubbs M."/>
            <person name="Talamas J."/>
            <person name="Tchuinga P."/>
            <person name="Tenzing P."/>
            <person name="Tesfaye S."/>
            <person name="Theodore J."/>
            <person name="Thoulutsang Y."/>
            <person name="Topham K."/>
            <person name="Towey S."/>
            <person name="Tsamla T."/>
            <person name="Tsomo N."/>
            <person name="Vallee D."/>
            <person name="Vassiliev H."/>
            <person name="Venkataraman V."/>
            <person name="Vinson J."/>
            <person name="Vo A."/>
            <person name="Wade C."/>
            <person name="Wang S."/>
            <person name="Wangchuk T."/>
            <person name="Wangdi T."/>
            <person name="Whittaker C."/>
            <person name="Wilkinson J."/>
            <person name="Wu Y."/>
            <person name="Wyman D."/>
            <person name="Yadav S."/>
            <person name="Yang S."/>
            <person name="Yang X."/>
            <person name="Yeager S."/>
            <person name="Yee E."/>
            <person name="Young G."/>
            <person name="Zainoun J."/>
            <person name="Zembeck L."/>
            <person name="Zimmer A."/>
            <person name="Zody M."/>
            <person name="Lander E."/>
        </authorList>
    </citation>
    <scope>NUCLEOTIDE SEQUENCE [LARGE SCALE GENOMIC DNA]</scope>
</reference>
<dbReference type="Ensembl" id="ENSCSAVT00000015386.1">
    <property type="protein sequence ID" value="ENSCSAVP00000015212.1"/>
    <property type="gene ID" value="ENSCSAVG00000008920.1"/>
</dbReference>